<dbReference type="OrthoDB" id="2123594at2759"/>
<dbReference type="Proteomes" id="UP000829720">
    <property type="component" value="Unassembled WGS sequence"/>
</dbReference>
<dbReference type="GO" id="GO:0005516">
    <property type="term" value="F:calmodulin binding"/>
    <property type="evidence" value="ECO:0007669"/>
    <property type="project" value="TreeGrafter"/>
</dbReference>
<protein>
    <submittedName>
        <fullName evidence="2">Uncharacterized protein</fullName>
    </submittedName>
</protein>
<keyword evidence="3" id="KW-1185">Reference proteome</keyword>
<dbReference type="AlphaFoldDB" id="A0A8T3D5P0"/>
<dbReference type="EMBL" id="JAERUA010000013">
    <property type="protein sequence ID" value="KAI1891350.1"/>
    <property type="molecule type" value="Genomic_DNA"/>
</dbReference>
<evidence type="ECO:0000313" key="3">
    <source>
        <dbReference type="Proteomes" id="UP000829720"/>
    </source>
</evidence>
<feature type="compositionally biased region" description="Basic and acidic residues" evidence="1">
    <location>
        <begin position="68"/>
        <end position="77"/>
    </location>
</feature>
<dbReference type="GO" id="GO:0005879">
    <property type="term" value="C:axonemal microtubule"/>
    <property type="evidence" value="ECO:0007669"/>
    <property type="project" value="TreeGrafter"/>
</dbReference>
<dbReference type="InterPro" id="IPR052102">
    <property type="entry name" value="Enkurin_domain-protein"/>
</dbReference>
<evidence type="ECO:0000313" key="2">
    <source>
        <dbReference type="EMBL" id="KAI1891350.1"/>
    </source>
</evidence>
<name>A0A8T3D5P0_9TELE</name>
<feature type="region of interest" description="Disordered" evidence="1">
    <location>
        <begin position="15"/>
        <end position="99"/>
    </location>
</feature>
<dbReference type="PANTHER" id="PTHR21490">
    <property type="entry name" value="ENKURIN-RELATED"/>
    <property type="match status" value="1"/>
</dbReference>
<dbReference type="PANTHER" id="PTHR21490:SF0">
    <property type="entry name" value="ENKURIN"/>
    <property type="match status" value="1"/>
</dbReference>
<evidence type="ECO:0000256" key="1">
    <source>
        <dbReference type="SAM" id="MobiDB-lite"/>
    </source>
</evidence>
<feature type="compositionally biased region" description="Basic and acidic residues" evidence="1">
    <location>
        <begin position="30"/>
        <end position="41"/>
    </location>
</feature>
<sequence length="182" mass="20808">MADMYPLESVYNLIPREGVEFETQPRYTSKFREQVKQEKQNKRSSHRTMGPAKMETPSPEKFLRKHSKEPQLPEKKPFAYMDGDGQRKPPIPARNEQPKMGICSAKNYIRDNAIKNALAVPKGHSPSMLTQNVETSSHWNVPASSQNTQRKRTTGRPPSTCSSAKRRRDGPRRSITNMLRSV</sequence>
<comment type="caution">
    <text evidence="2">The sequence shown here is derived from an EMBL/GenBank/DDBJ whole genome shotgun (WGS) entry which is preliminary data.</text>
</comment>
<accession>A0A8T3D5P0</accession>
<organism evidence="2 3">
    <name type="scientific">Albula goreensis</name>
    <dbReference type="NCBI Taxonomy" id="1534307"/>
    <lineage>
        <taxon>Eukaryota</taxon>
        <taxon>Metazoa</taxon>
        <taxon>Chordata</taxon>
        <taxon>Craniata</taxon>
        <taxon>Vertebrata</taxon>
        <taxon>Euteleostomi</taxon>
        <taxon>Actinopterygii</taxon>
        <taxon>Neopterygii</taxon>
        <taxon>Teleostei</taxon>
        <taxon>Albuliformes</taxon>
        <taxon>Albulidae</taxon>
        <taxon>Albula</taxon>
    </lineage>
</organism>
<gene>
    <name evidence="2" type="ORF">AGOR_G00142900</name>
</gene>
<reference evidence="2" key="1">
    <citation type="submission" date="2021-01" db="EMBL/GenBank/DDBJ databases">
        <authorList>
            <person name="Zahm M."/>
            <person name="Roques C."/>
            <person name="Cabau C."/>
            <person name="Klopp C."/>
            <person name="Donnadieu C."/>
            <person name="Jouanno E."/>
            <person name="Lampietro C."/>
            <person name="Louis A."/>
            <person name="Herpin A."/>
            <person name="Echchiki A."/>
            <person name="Berthelot C."/>
            <person name="Parey E."/>
            <person name="Roest-Crollius H."/>
            <person name="Braasch I."/>
            <person name="Postlethwait J."/>
            <person name="Bobe J."/>
            <person name="Montfort J."/>
            <person name="Bouchez O."/>
            <person name="Begum T."/>
            <person name="Mejri S."/>
            <person name="Adams A."/>
            <person name="Chen W.-J."/>
            <person name="Guiguen Y."/>
        </authorList>
    </citation>
    <scope>NUCLEOTIDE SEQUENCE</scope>
    <source>
        <tissue evidence="2">Blood</tissue>
    </source>
</reference>
<dbReference type="GO" id="GO:0001669">
    <property type="term" value="C:acrosomal vesicle"/>
    <property type="evidence" value="ECO:0007669"/>
    <property type="project" value="TreeGrafter"/>
</dbReference>
<feature type="compositionally biased region" description="Polar residues" evidence="1">
    <location>
        <begin position="127"/>
        <end position="148"/>
    </location>
</feature>
<feature type="region of interest" description="Disordered" evidence="1">
    <location>
        <begin position="120"/>
        <end position="182"/>
    </location>
</feature>
<proteinExistence type="predicted"/>